<name>A0A1H3DAQ3_9RHOB</name>
<dbReference type="PROSITE" id="PS51257">
    <property type="entry name" value="PROKAR_LIPOPROTEIN"/>
    <property type="match status" value="1"/>
</dbReference>
<keyword evidence="2" id="KW-1185">Reference proteome</keyword>
<dbReference type="RefSeq" id="WP_092891743.1">
    <property type="nucleotide sequence ID" value="NZ_CP061498.1"/>
</dbReference>
<dbReference type="AlphaFoldDB" id="A0A1H3DAQ3"/>
<evidence type="ECO:0000313" key="2">
    <source>
        <dbReference type="Proteomes" id="UP000198539"/>
    </source>
</evidence>
<dbReference type="OrthoDB" id="7274329at2"/>
<organism evidence="1 2">
    <name type="scientific">Roseicitreum antarcticum</name>
    <dbReference type="NCBI Taxonomy" id="564137"/>
    <lineage>
        <taxon>Bacteria</taxon>
        <taxon>Pseudomonadati</taxon>
        <taxon>Pseudomonadota</taxon>
        <taxon>Alphaproteobacteria</taxon>
        <taxon>Rhodobacterales</taxon>
        <taxon>Paracoccaceae</taxon>
        <taxon>Roseicitreum</taxon>
    </lineage>
</organism>
<accession>A0A1H3DAQ3</accession>
<reference evidence="1 2" key="1">
    <citation type="submission" date="2016-10" db="EMBL/GenBank/DDBJ databases">
        <authorList>
            <person name="de Groot N.N."/>
        </authorList>
    </citation>
    <scope>NUCLEOTIDE SEQUENCE [LARGE SCALE GENOMIC DNA]</scope>
    <source>
        <strain evidence="1 2">CGMCC 1.8894</strain>
    </source>
</reference>
<proteinExistence type="predicted"/>
<protein>
    <submittedName>
        <fullName evidence="1">Uncharacterized protein</fullName>
    </submittedName>
</protein>
<dbReference type="EMBL" id="FNOM01000012">
    <property type="protein sequence ID" value="SDX63437.1"/>
    <property type="molecule type" value="Genomic_DNA"/>
</dbReference>
<dbReference type="Proteomes" id="UP000198539">
    <property type="component" value="Unassembled WGS sequence"/>
</dbReference>
<sequence length="167" mass="18391">MIRNFGVLALLGTAFALSSCGPRTIDYAYRADTTLAQHDRDSLQCEVEATQRIVPNIQTRRTPVIYTPVQTTCQQIGTQTQCTTTGGEWQGGDAYSVDVNEDLRGEVQVQCMRDRGYQIVPLPSCPSRAVTDEARTRLTDRLFAPVPDACAVQITQRGSNVLRQVAP</sequence>
<gene>
    <name evidence="1" type="ORF">SAMN04488238_11255</name>
</gene>
<evidence type="ECO:0000313" key="1">
    <source>
        <dbReference type="EMBL" id="SDX63437.1"/>
    </source>
</evidence>